<proteinExistence type="predicted"/>
<gene>
    <name evidence="2" type="ORF">H5410_026756</name>
</gene>
<keyword evidence="1" id="KW-0732">Signal</keyword>
<reference evidence="2 3" key="1">
    <citation type="submission" date="2020-09" db="EMBL/GenBank/DDBJ databases">
        <title>De no assembly of potato wild relative species, Solanum commersonii.</title>
        <authorList>
            <person name="Cho K."/>
        </authorList>
    </citation>
    <scope>NUCLEOTIDE SEQUENCE [LARGE SCALE GENOMIC DNA]</scope>
    <source>
        <strain evidence="2">LZ3.2</strain>
        <tissue evidence="2">Leaf</tissue>
    </source>
</reference>
<evidence type="ECO:0000313" key="3">
    <source>
        <dbReference type="Proteomes" id="UP000824120"/>
    </source>
</evidence>
<protein>
    <submittedName>
        <fullName evidence="2">Uncharacterized protein</fullName>
    </submittedName>
</protein>
<name>A0A9J5YZS8_SOLCO</name>
<feature type="signal peptide" evidence="1">
    <location>
        <begin position="1"/>
        <end position="18"/>
    </location>
</feature>
<evidence type="ECO:0000256" key="1">
    <source>
        <dbReference type="SAM" id="SignalP"/>
    </source>
</evidence>
<accession>A0A9J5YZS8</accession>
<evidence type="ECO:0000313" key="2">
    <source>
        <dbReference type="EMBL" id="KAG5605264.1"/>
    </source>
</evidence>
<sequence length="59" mass="6629">MVAFWVTMTLPFPGLIFRLCHELMMPLLRGIDLLISKTQTLDVGLIWDMSNPAAPLRGS</sequence>
<dbReference type="EMBL" id="JACXVP010000005">
    <property type="protein sequence ID" value="KAG5605264.1"/>
    <property type="molecule type" value="Genomic_DNA"/>
</dbReference>
<keyword evidence="3" id="KW-1185">Reference proteome</keyword>
<comment type="caution">
    <text evidence="2">The sequence shown here is derived from an EMBL/GenBank/DDBJ whole genome shotgun (WGS) entry which is preliminary data.</text>
</comment>
<dbReference type="Proteomes" id="UP000824120">
    <property type="component" value="Chromosome 5"/>
</dbReference>
<feature type="chain" id="PRO_5039905578" evidence="1">
    <location>
        <begin position="19"/>
        <end position="59"/>
    </location>
</feature>
<organism evidence="2 3">
    <name type="scientific">Solanum commersonii</name>
    <name type="common">Commerson's wild potato</name>
    <name type="synonym">Commerson's nightshade</name>
    <dbReference type="NCBI Taxonomy" id="4109"/>
    <lineage>
        <taxon>Eukaryota</taxon>
        <taxon>Viridiplantae</taxon>
        <taxon>Streptophyta</taxon>
        <taxon>Embryophyta</taxon>
        <taxon>Tracheophyta</taxon>
        <taxon>Spermatophyta</taxon>
        <taxon>Magnoliopsida</taxon>
        <taxon>eudicotyledons</taxon>
        <taxon>Gunneridae</taxon>
        <taxon>Pentapetalae</taxon>
        <taxon>asterids</taxon>
        <taxon>lamiids</taxon>
        <taxon>Solanales</taxon>
        <taxon>Solanaceae</taxon>
        <taxon>Solanoideae</taxon>
        <taxon>Solaneae</taxon>
        <taxon>Solanum</taxon>
    </lineage>
</organism>
<dbReference type="AlphaFoldDB" id="A0A9J5YZS8"/>